<gene>
    <name evidence="2" type="ORF">JO379_000135</name>
</gene>
<keyword evidence="3" id="KW-1185">Reference proteome</keyword>
<evidence type="ECO:0000313" key="2">
    <source>
        <dbReference type="EMBL" id="MBP2400666.1"/>
    </source>
</evidence>
<accession>A0ABS4XVY1</accession>
<sequence>MASLLRSHTRLVASSLRTGVTAAALTCLAITATPTAAVAAPVHDDSYADRAVAIFNFVCSPKDRTRTWYEKYSAIEDRAPYVLKDNTKTIAGEVRQSLYGTREFNPVTRRKMCKDPVAHAKAVNTVTTKLKGKPKAEYSDAAGLEKFAKQKLTDFEKLNNDEAQGKFGNKLWIMPDPK</sequence>
<feature type="signal peptide" evidence="1">
    <location>
        <begin position="1"/>
        <end position="39"/>
    </location>
</feature>
<dbReference type="Proteomes" id="UP001519291">
    <property type="component" value="Unassembled WGS sequence"/>
</dbReference>
<organism evidence="2 3">
    <name type="scientific">Streptomyces syringium</name>
    <dbReference type="NCBI Taxonomy" id="76729"/>
    <lineage>
        <taxon>Bacteria</taxon>
        <taxon>Bacillati</taxon>
        <taxon>Actinomycetota</taxon>
        <taxon>Actinomycetes</taxon>
        <taxon>Kitasatosporales</taxon>
        <taxon>Streptomycetaceae</taxon>
        <taxon>Streptomyces</taxon>
    </lineage>
</organism>
<dbReference type="RefSeq" id="WP_209513269.1">
    <property type="nucleotide sequence ID" value="NZ_JAGIOH010000001.1"/>
</dbReference>
<dbReference type="EMBL" id="JAGIOH010000001">
    <property type="protein sequence ID" value="MBP2400666.1"/>
    <property type="molecule type" value="Genomic_DNA"/>
</dbReference>
<protein>
    <submittedName>
        <fullName evidence="2">Uncharacterized protein</fullName>
    </submittedName>
</protein>
<evidence type="ECO:0000313" key="3">
    <source>
        <dbReference type="Proteomes" id="UP001519291"/>
    </source>
</evidence>
<evidence type="ECO:0000256" key="1">
    <source>
        <dbReference type="SAM" id="SignalP"/>
    </source>
</evidence>
<keyword evidence="1" id="KW-0732">Signal</keyword>
<comment type="caution">
    <text evidence="2">The sequence shown here is derived from an EMBL/GenBank/DDBJ whole genome shotgun (WGS) entry which is preliminary data.</text>
</comment>
<feature type="chain" id="PRO_5045443505" evidence="1">
    <location>
        <begin position="40"/>
        <end position="178"/>
    </location>
</feature>
<dbReference type="GeneID" id="91567034"/>
<reference evidence="2 3" key="1">
    <citation type="submission" date="2021-03" db="EMBL/GenBank/DDBJ databases">
        <title>Sequencing the genomes of 1000 actinobacteria strains.</title>
        <authorList>
            <person name="Klenk H.-P."/>
        </authorList>
    </citation>
    <scope>NUCLEOTIDE SEQUENCE [LARGE SCALE GENOMIC DNA]</scope>
    <source>
        <strain evidence="2 3">DSM 41480</strain>
    </source>
</reference>
<name>A0ABS4XVY1_9ACTN</name>
<proteinExistence type="predicted"/>